<dbReference type="EMBL" id="NPBQ01000064">
    <property type="protein sequence ID" value="PAD83273.1"/>
    <property type="molecule type" value="Genomic_DNA"/>
</dbReference>
<dbReference type="AlphaFoldDB" id="A0AA91Z0X6"/>
<evidence type="ECO:0000313" key="2">
    <source>
        <dbReference type="Proteomes" id="UP000216961"/>
    </source>
</evidence>
<comment type="caution">
    <text evidence="1">The sequence shown here is derived from an EMBL/GenBank/DDBJ whole genome shotgun (WGS) entry which is preliminary data.</text>
</comment>
<gene>
    <name evidence="1" type="ORF">CHH57_10660</name>
</gene>
<proteinExistence type="predicted"/>
<dbReference type="Proteomes" id="UP000216961">
    <property type="component" value="Unassembled WGS sequence"/>
</dbReference>
<accession>A0AA91Z0X6</accession>
<name>A0AA91Z0X6_NIACI</name>
<protein>
    <submittedName>
        <fullName evidence="1">Uncharacterized protein</fullName>
    </submittedName>
</protein>
<sequence>MNLYRNAISIRLEYNHFSLVLCINSLPLKGFQIIGEETQLLNDFMELFGSGIKAAEWGNQELPTIH</sequence>
<evidence type="ECO:0000313" key="1">
    <source>
        <dbReference type="EMBL" id="PAD83273.1"/>
    </source>
</evidence>
<reference evidence="1 2" key="1">
    <citation type="submission" date="2017-07" db="EMBL/GenBank/DDBJ databases">
        <title>Isolation and whole genome analysis of endospore-forming bacteria from heroin.</title>
        <authorList>
            <person name="Kalinowski J."/>
            <person name="Ahrens B."/>
            <person name="Al-Dilaimi A."/>
            <person name="Winkler A."/>
            <person name="Wibberg D."/>
            <person name="Schleenbecker U."/>
            <person name="Ruckert C."/>
            <person name="Wolfel R."/>
            <person name="Grass G."/>
        </authorList>
    </citation>
    <scope>NUCLEOTIDE SEQUENCE [LARGE SCALE GENOMIC DNA]</scope>
    <source>
        <strain evidence="1 2">7521-2</strain>
    </source>
</reference>
<organism evidence="1 2">
    <name type="scientific">Niallia circulans</name>
    <name type="common">Bacillus circulans</name>
    <dbReference type="NCBI Taxonomy" id="1397"/>
    <lineage>
        <taxon>Bacteria</taxon>
        <taxon>Bacillati</taxon>
        <taxon>Bacillota</taxon>
        <taxon>Bacilli</taxon>
        <taxon>Bacillales</taxon>
        <taxon>Bacillaceae</taxon>
        <taxon>Niallia</taxon>
    </lineage>
</organism>